<dbReference type="GO" id="GO:0003677">
    <property type="term" value="F:DNA binding"/>
    <property type="evidence" value="ECO:0007669"/>
    <property type="project" value="UniProtKB-KW"/>
</dbReference>
<evidence type="ECO:0000313" key="8">
    <source>
        <dbReference type="Proteomes" id="UP000050783"/>
    </source>
</evidence>
<dbReference type="InterPro" id="IPR036390">
    <property type="entry name" value="WH_DNA-bd_sf"/>
</dbReference>
<dbReference type="STRING" id="81569.RUM4293_00031"/>
<dbReference type="AlphaFoldDB" id="A0A0P1E0L2"/>
<dbReference type="EMBL" id="CYPS01000003">
    <property type="protein sequence ID" value="CUH41167.1"/>
    <property type="molecule type" value="Genomic_DNA"/>
</dbReference>
<proteinExistence type="predicted"/>
<dbReference type="GO" id="GO:0003700">
    <property type="term" value="F:DNA-binding transcription factor activity"/>
    <property type="evidence" value="ECO:0007669"/>
    <property type="project" value="InterPro"/>
</dbReference>
<evidence type="ECO:0000313" key="7">
    <source>
        <dbReference type="EMBL" id="CUH47005.1"/>
    </source>
</evidence>
<name>A0A0P1E0L2_9RHOB</name>
<dbReference type="Gene3D" id="1.10.10.10">
    <property type="entry name" value="Winged helix-like DNA-binding domain superfamily/Winged helix DNA-binding domain"/>
    <property type="match status" value="1"/>
</dbReference>
<dbReference type="OrthoDB" id="7618373at2"/>
<dbReference type="InterPro" id="IPR000524">
    <property type="entry name" value="Tscrpt_reg_HTH_GntR"/>
</dbReference>
<keyword evidence="9" id="KW-1185">Reference proteome</keyword>
<reference evidence="9" key="1">
    <citation type="submission" date="2015-09" db="EMBL/GenBank/DDBJ databases">
        <authorList>
            <person name="Rodrigo-Torres L."/>
            <person name="Arahal D.R."/>
        </authorList>
    </citation>
    <scope>NUCLEOTIDE SEQUENCE [LARGE SCALE GENOMIC DNA]</scope>
    <source>
        <strain evidence="9">CECT 4293</strain>
    </source>
</reference>
<dbReference type="InterPro" id="IPR011711">
    <property type="entry name" value="GntR_C"/>
</dbReference>
<dbReference type="Pfam" id="PF00392">
    <property type="entry name" value="GntR"/>
    <property type="match status" value="1"/>
</dbReference>
<dbReference type="Proteomes" id="UP000050786">
    <property type="component" value="Unassembled WGS sequence"/>
</dbReference>
<evidence type="ECO:0000256" key="1">
    <source>
        <dbReference type="ARBA" id="ARBA00023015"/>
    </source>
</evidence>
<evidence type="ECO:0000256" key="4">
    <source>
        <dbReference type="SAM" id="MobiDB-lite"/>
    </source>
</evidence>
<evidence type="ECO:0000313" key="9">
    <source>
        <dbReference type="Proteomes" id="UP000050786"/>
    </source>
</evidence>
<keyword evidence="1" id="KW-0805">Transcription regulation</keyword>
<dbReference type="PROSITE" id="PS50949">
    <property type="entry name" value="HTH_GNTR"/>
    <property type="match status" value="1"/>
</dbReference>
<dbReference type="SUPFAM" id="SSF48008">
    <property type="entry name" value="GntR ligand-binding domain-like"/>
    <property type="match status" value="1"/>
</dbReference>
<dbReference type="SMART" id="SM00895">
    <property type="entry name" value="FCD"/>
    <property type="match status" value="1"/>
</dbReference>
<dbReference type="Pfam" id="PF07729">
    <property type="entry name" value="FCD"/>
    <property type="match status" value="1"/>
</dbReference>
<dbReference type="Proteomes" id="UP000050783">
    <property type="component" value="Unassembled WGS sequence"/>
</dbReference>
<keyword evidence="3" id="KW-0804">Transcription</keyword>
<reference evidence="6 8" key="2">
    <citation type="submission" date="2015-09" db="EMBL/GenBank/DDBJ databases">
        <authorList>
            <consortium name="Swine Surveillance"/>
        </authorList>
    </citation>
    <scope>NUCLEOTIDE SEQUENCE [LARGE SCALE GENOMIC DNA]</scope>
    <source>
        <strain evidence="7 8">CECT 4292</strain>
        <strain evidence="6">CECT 4293</strain>
    </source>
</reference>
<feature type="compositionally biased region" description="Low complexity" evidence="4">
    <location>
        <begin position="25"/>
        <end position="37"/>
    </location>
</feature>
<dbReference type="Gene3D" id="1.20.120.530">
    <property type="entry name" value="GntR ligand-binding domain-like"/>
    <property type="match status" value="1"/>
</dbReference>
<evidence type="ECO:0000256" key="3">
    <source>
        <dbReference type="ARBA" id="ARBA00023163"/>
    </source>
</evidence>
<evidence type="ECO:0000259" key="5">
    <source>
        <dbReference type="PROSITE" id="PS50949"/>
    </source>
</evidence>
<feature type="region of interest" description="Disordered" evidence="4">
    <location>
        <begin position="23"/>
        <end position="46"/>
    </location>
</feature>
<feature type="domain" description="HTH gntR-type" evidence="5">
    <location>
        <begin position="45"/>
        <end position="112"/>
    </location>
</feature>
<evidence type="ECO:0000313" key="6">
    <source>
        <dbReference type="EMBL" id="CUH41167.1"/>
    </source>
</evidence>
<dbReference type="InterPro" id="IPR008920">
    <property type="entry name" value="TF_FadR/GntR_C"/>
</dbReference>
<dbReference type="PANTHER" id="PTHR43537">
    <property type="entry name" value="TRANSCRIPTIONAL REGULATOR, GNTR FAMILY"/>
    <property type="match status" value="1"/>
</dbReference>
<organism evidence="6 9">
    <name type="scientific">Ruegeria atlantica</name>
    <dbReference type="NCBI Taxonomy" id="81569"/>
    <lineage>
        <taxon>Bacteria</taxon>
        <taxon>Pseudomonadati</taxon>
        <taxon>Pseudomonadota</taxon>
        <taxon>Alphaproteobacteria</taxon>
        <taxon>Rhodobacterales</taxon>
        <taxon>Roseobacteraceae</taxon>
        <taxon>Ruegeria</taxon>
    </lineage>
</organism>
<dbReference type="CDD" id="cd07377">
    <property type="entry name" value="WHTH_GntR"/>
    <property type="match status" value="1"/>
</dbReference>
<accession>A0A0P1E0L2</accession>
<keyword evidence="2" id="KW-0238">DNA-binding</keyword>
<dbReference type="InterPro" id="IPR036388">
    <property type="entry name" value="WH-like_DNA-bd_sf"/>
</dbReference>
<sequence length="266" mass="29248">MLGLRLIGDYAFTASESAKAINPESSSVSSIPQQSSIGKTGPNQGSDENFIVERIYKAVMEQRLAPNTKLSEARLCETFGVGRMRVRRALLLLSSQGLIELQSNRGAYVACPDKSEANDVFAARMLIEPPLVRQLAQSSGDIDLTVLIDHIALEGAAREKDERTEIIRLSGEFHTKLAQATGNKFIFRMMRELVTRTSLIVGLFGSSQNASCPDDEHSKILRAIQSQNPELAEKLLISHLNHIQNGLDMESRQEPQDDLATILGSD</sequence>
<protein>
    <submittedName>
        <fullName evidence="6">L-lactate utilization operon repressor</fullName>
    </submittedName>
</protein>
<evidence type="ECO:0000256" key="2">
    <source>
        <dbReference type="ARBA" id="ARBA00023125"/>
    </source>
</evidence>
<gene>
    <name evidence="6" type="primary">lutR_1</name>
    <name evidence="7" type="synonym">lutR_2</name>
    <name evidence="7" type="ORF">RUA4292_01172</name>
    <name evidence="6" type="ORF">RUM4293_00031</name>
</gene>
<dbReference type="PANTHER" id="PTHR43537:SF53">
    <property type="entry name" value="HTH-TYPE TRANSCRIPTIONAL REPRESSOR NANR"/>
    <property type="match status" value="1"/>
</dbReference>
<dbReference type="SUPFAM" id="SSF46785">
    <property type="entry name" value="Winged helix' DNA-binding domain"/>
    <property type="match status" value="1"/>
</dbReference>
<dbReference type="SMART" id="SM00345">
    <property type="entry name" value="HTH_GNTR"/>
    <property type="match status" value="1"/>
</dbReference>
<dbReference type="EMBL" id="CYPU01000019">
    <property type="protein sequence ID" value="CUH47005.1"/>
    <property type="molecule type" value="Genomic_DNA"/>
</dbReference>